<dbReference type="EC" id="2.3.1.-" evidence="4"/>
<evidence type="ECO:0000313" key="7">
    <source>
        <dbReference type="EMBL" id="GBB92871.1"/>
    </source>
</evidence>
<dbReference type="Gene3D" id="3.40.50.1220">
    <property type="entry name" value="TPP-binding domain"/>
    <property type="match status" value="1"/>
</dbReference>
<evidence type="ECO:0000313" key="8">
    <source>
        <dbReference type="EMBL" id="GES82642.1"/>
    </source>
</evidence>
<dbReference type="EMBL" id="BEXD01001191">
    <property type="protein sequence ID" value="GBB92871.1"/>
    <property type="molecule type" value="Genomic_DNA"/>
</dbReference>
<evidence type="ECO:0000313" key="9">
    <source>
        <dbReference type="Proteomes" id="UP000247702"/>
    </source>
</evidence>
<evidence type="ECO:0000256" key="4">
    <source>
        <dbReference type="HAMAP-Rule" id="MF_03160"/>
    </source>
</evidence>
<dbReference type="EMBL" id="BLAL01000062">
    <property type="protein sequence ID" value="GES82642.1"/>
    <property type="molecule type" value="Genomic_DNA"/>
</dbReference>
<dbReference type="GO" id="GO:0005634">
    <property type="term" value="C:nucleus"/>
    <property type="evidence" value="ECO:0007669"/>
    <property type="project" value="TreeGrafter"/>
</dbReference>
<dbReference type="STRING" id="94130.A0A2Z6R7A4"/>
<comment type="catalytic activity">
    <reaction evidence="4">
        <text>N(6)-malonyl-L-lysyl-[protein] + NAD(+) + H2O = 2''-O-malonyl-ADP-D-ribose + nicotinamide + L-lysyl-[protein]</text>
        <dbReference type="Rhea" id="RHEA:47672"/>
        <dbReference type="Rhea" id="RHEA-COMP:9752"/>
        <dbReference type="Rhea" id="RHEA-COMP:11878"/>
        <dbReference type="ChEBI" id="CHEBI:15377"/>
        <dbReference type="ChEBI" id="CHEBI:17154"/>
        <dbReference type="ChEBI" id="CHEBI:29969"/>
        <dbReference type="ChEBI" id="CHEBI:57540"/>
        <dbReference type="ChEBI" id="CHEBI:87831"/>
        <dbReference type="ChEBI" id="CHEBI:87833"/>
    </reaction>
</comment>
<dbReference type="AlphaFoldDB" id="A0A2Z6R7A4"/>
<dbReference type="CDD" id="cd01412">
    <property type="entry name" value="SIRT5_Af1_CobB"/>
    <property type="match status" value="1"/>
</dbReference>
<keyword evidence="2 4" id="KW-0808">Transferase</keyword>
<feature type="binding site" evidence="4">
    <location>
        <begin position="26"/>
        <end position="45"/>
    </location>
    <ligand>
        <name>NAD(+)</name>
        <dbReference type="ChEBI" id="CHEBI:57540"/>
    </ligand>
</feature>
<dbReference type="Proteomes" id="UP000247702">
    <property type="component" value="Unassembled WGS sequence"/>
</dbReference>
<dbReference type="GO" id="GO:0005739">
    <property type="term" value="C:mitochondrion"/>
    <property type="evidence" value="ECO:0007669"/>
    <property type="project" value="UniProtKB-SubCell"/>
</dbReference>
<dbReference type="GO" id="GO:0036055">
    <property type="term" value="F:protein-succinyllysine desuccinylase activity"/>
    <property type="evidence" value="ECO:0007669"/>
    <property type="project" value="UniProtKB-UniRule"/>
</dbReference>
<feature type="binding site" evidence="5">
    <location>
        <position position="173"/>
    </location>
    <ligand>
        <name>Zn(2+)</name>
        <dbReference type="ChEBI" id="CHEBI:29105"/>
    </ligand>
</feature>
<comment type="caution">
    <text evidence="4">Lacks conserved residue(s) required for the propagation of feature annotation.</text>
</comment>
<comment type="function">
    <text evidence="4">NAD-dependent lysine demalonylase, desuccinylase and deglutarylase that specifically removes malonyl, succinyl and glutaryl groups on target proteins. Has weak NAD-dependent protein deacetylase activity; however this activity may not be physiologically relevant in vivo.</text>
</comment>
<feature type="binding site" evidence="4">
    <location>
        <position position="70"/>
    </location>
    <ligand>
        <name>substrate</name>
    </ligand>
</feature>
<comment type="catalytic activity">
    <reaction evidence="4">
        <text>N(6)-glutaryl-L-lysyl-[protein] + NAD(+) + H2O = 2''-O-glutaryl-ADP-D-ribose + nicotinamide + L-lysyl-[protein]</text>
        <dbReference type="Rhea" id="RHEA:47664"/>
        <dbReference type="Rhea" id="RHEA-COMP:9752"/>
        <dbReference type="Rhea" id="RHEA-COMP:11875"/>
        <dbReference type="ChEBI" id="CHEBI:15377"/>
        <dbReference type="ChEBI" id="CHEBI:17154"/>
        <dbReference type="ChEBI" id="CHEBI:29969"/>
        <dbReference type="ChEBI" id="CHEBI:57540"/>
        <dbReference type="ChEBI" id="CHEBI:87828"/>
        <dbReference type="ChEBI" id="CHEBI:87829"/>
    </reaction>
</comment>
<proteinExistence type="inferred from homology"/>
<gene>
    <name evidence="8" type="ORF">RCL2_000983400</name>
    <name evidence="7" type="ORF">RclHR1_02070014</name>
</gene>
<reference evidence="7 9" key="1">
    <citation type="submission" date="2017-11" db="EMBL/GenBank/DDBJ databases">
        <title>The genome of Rhizophagus clarus HR1 reveals common genetic basis of auxotrophy among arbuscular mycorrhizal fungi.</title>
        <authorList>
            <person name="Kobayashi Y."/>
        </authorList>
    </citation>
    <scope>NUCLEOTIDE SEQUENCE [LARGE SCALE GENOMIC DNA]</scope>
    <source>
        <strain evidence="7 9">HR1</strain>
    </source>
</reference>
<dbReference type="PANTHER" id="PTHR11085:SF10">
    <property type="entry name" value="NAD-DEPENDENT PROTEIN DEACYLASE SIRTUIN-5, MITOCHONDRIAL-RELATED"/>
    <property type="match status" value="1"/>
</dbReference>
<dbReference type="GO" id="GO:0036054">
    <property type="term" value="F:protein-malonyllysine demalonylase activity"/>
    <property type="evidence" value="ECO:0007669"/>
    <property type="project" value="UniProtKB-UniRule"/>
</dbReference>
<evidence type="ECO:0000256" key="5">
    <source>
        <dbReference type="PROSITE-ProRule" id="PRU00236"/>
    </source>
</evidence>
<evidence type="ECO:0000256" key="2">
    <source>
        <dbReference type="ARBA" id="ARBA00022679"/>
    </source>
</evidence>
<evidence type="ECO:0000259" key="6">
    <source>
        <dbReference type="PROSITE" id="PS50305"/>
    </source>
</evidence>
<dbReference type="GO" id="GO:0070403">
    <property type="term" value="F:NAD+ binding"/>
    <property type="evidence" value="ECO:0007669"/>
    <property type="project" value="UniProtKB-UniRule"/>
</dbReference>
<name>A0A2Z6R7A4_9GLOM</name>
<feature type="active site" description="Proton acceptor" evidence="4 5">
    <location>
        <position position="127"/>
    </location>
</feature>
<dbReference type="Gene3D" id="3.30.1600.10">
    <property type="entry name" value="SIR2/SIRT2 'Small Domain"/>
    <property type="match status" value="1"/>
</dbReference>
<sequence>MSTSSTSYEAFRQFLKSAKHIATLCGAGLSAESGIPTFRGEGGWWRTFEATQLATPSAFKANPSRVWEFYHYRRELVLKKQPNNAHKALMDFENKILSQTPQNQTFTVITQNVDGLSSNLKNLIEMHGSLFRTRCTKCGDIDKNYNSPICEGLKGTENLNLDSNIPIEQLPSCTKCGGLLRPDVVWFNEKLDPNIIDKIHEELDRCDLLLVIGTSGTVYPAAGYANYVNLRGGKVAVFNIEDTGDADFKFIGPCGETLPKALEV</sequence>
<keyword evidence="9" id="KW-1185">Reference proteome</keyword>
<protein>
    <recommendedName>
        <fullName evidence="4">NAD-dependent protein deacylase</fullName>
        <ecNumber evidence="4">2.3.1.-</ecNumber>
    </recommendedName>
    <alternativeName>
        <fullName evidence="4">Regulatory protein SIR2 homolog 5</fullName>
    </alternativeName>
</protein>
<keyword evidence="4 5" id="KW-0862">Zinc</keyword>
<keyword evidence="4" id="KW-0496">Mitochondrion</keyword>
<dbReference type="InterPro" id="IPR003000">
    <property type="entry name" value="Sirtuin"/>
</dbReference>
<dbReference type="HAMAP" id="MF_01121">
    <property type="entry name" value="Sirtuin_ClassIII"/>
    <property type="match status" value="1"/>
</dbReference>
<dbReference type="InterPro" id="IPR050134">
    <property type="entry name" value="NAD-dep_sirtuin_deacylases"/>
</dbReference>
<reference evidence="8" key="2">
    <citation type="submission" date="2019-10" db="EMBL/GenBank/DDBJ databases">
        <title>Conservation and host-specific expression of non-tandemly repeated heterogenous ribosome RNA gene in arbuscular mycorrhizal fungi.</title>
        <authorList>
            <person name="Maeda T."/>
            <person name="Kobayashi Y."/>
            <person name="Nakagawa T."/>
            <person name="Ezawa T."/>
            <person name="Yamaguchi K."/>
            <person name="Bino T."/>
            <person name="Nishimoto Y."/>
            <person name="Shigenobu S."/>
            <person name="Kawaguchi M."/>
        </authorList>
    </citation>
    <scope>NUCLEOTIDE SEQUENCE</scope>
    <source>
        <strain evidence="8">HR1</strain>
    </source>
</reference>
<dbReference type="InterPro" id="IPR026591">
    <property type="entry name" value="Sirtuin_cat_small_dom_sf"/>
</dbReference>
<comment type="caution">
    <text evidence="7">The sequence shown here is derived from an EMBL/GenBank/DDBJ whole genome shotgun (WGS) entry which is preliminary data.</text>
</comment>
<dbReference type="GO" id="GO:0017136">
    <property type="term" value="F:histone deacetylase activity, NAD-dependent"/>
    <property type="evidence" value="ECO:0007669"/>
    <property type="project" value="TreeGrafter"/>
</dbReference>
<dbReference type="InterPro" id="IPR027546">
    <property type="entry name" value="Sirtuin_class_III"/>
</dbReference>
<evidence type="ECO:0000256" key="1">
    <source>
        <dbReference type="ARBA" id="ARBA00006924"/>
    </source>
</evidence>
<feature type="binding site" evidence="4">
    <location>
        <position position="73"/>
    </location>
    <ligand>
        <name>substrate</name>
    </ligand>
</feature>
<dbReference type="GO" id="GO:0008270">
    <property type="term" value="F:zinc ion binding"/>
    <property type="evidence" value="ECO:0007669"/>
    <property type="project" value="UniProtKB-UniRule"/>
</dbReference>
<feature type="binding site" evidence="4">
    <location>
        <begin position="213"/>
        <end position="215"/>
    </location>
    <ligand>
        <name>NAD(+)</name>
        <dbReference type="ChEBI" id="CHEBI:57540"/>
    </ligand>
</feature>
<dbReference type="InterPro" id="IPR026590">
    <property type="entry name" value="Ssirtuin_cat_dom"/>
</dbReference>
<dbReference type="PANTHER" id="PTHR11085">
    <property type="entry name" value="NAD-DEPENDENT PROTEIN DEACYLASE SIRTUIN-5, MITOCHONDRIAL-RELATED"/>
    <property type="match status" value="1"/>
</dbReference>
<comment type="cofactor">
    <cofactor evidence="4">
        <name>Zn(2+)</name>
        <dbReference type="ChEBI" id="CHEBI:29105"/>
    </cofactor>
    <text evidence="4">Binds 1 zinc ion per subunit.</text>
</comment>
<feature type="binding site" evidence="4 5">
    <location>
        <position position="135"/>
    </location>
    <ligand>
        <name>Zn(2+)</name>
        <dbReference type="ChEBI" id="CHEBI:29105"/>
    </ligand>
</feature>
<dbReference type="OrthoDB" id="424302at2759"/>
<feature type="binding site" evidence="4 5">
    <location>
        <position position="176"/>
    </location>
    <ligand>
        <name>Zn(2+)</name>
        <dbReference type="ChEBI" id="CHEBI:29105"/>
    </ligand>
</feature>
<keyword evidence="4 5" id="KW-0479">Metal-binding</keyword>
<feature type="binding site" evidence="5">
    <location>
        <position position="138"/>
    </location>
    <ligand>
        <name>Zn(2+)</name>
        <dbReference type="ChEBI" id="CHEBI:29105"/>
    </ligand>
</feature>
<dbReference type="Pfam" id="PF02146">
    <property type="entry name" value="SIR2"/>
    <property type="match status" value="1"/>
</dbReference>
<dbReference type="InterPro" id="IPR029035">
    <property type="entry name" value="DHS-like_NAD/FAD-binding_dom"/>
</dbReference>
<feature type="domain" description="Deacetylase sirtuin-type" evidence="6">
    <location>
        <begin position="1"/>
        <end position="264"/>
    </location>
</feature>
<accession>A0A2Z6R7A4</accession>
<comment type="domain">
    <text evidence="4">In contrast to class I sirtuins, class III sirtuins have only weak deacetylase activity. Difference in substrate specificity is probably due to a larger hydrophobic pocket with 2 residues (Tyr-70 and Arg-73) that bind to malonylated and succinylated substrates and define the specificity.</text>
</comment>
<feature type="binding site" evidence="4">
    <location>
        <begin position="111"/>
        <end position="114"/>
    </location>
    <ligand>
        <name>NAD(+)</name>
        <dbReference type="ChEBI" id="CHEBI:57540"/>
    </ligand>
</feature>
<comment type="similarity">
    <text evidence="4">Belongs to the sirtuin family. Class III subfamily.</text>
</comment>
<dbReference type="PROSITE" id="PS50305">
    <property type="entry name" value="SIRTUIN"/>
    <property type="match status" value="1"/>
</dbReference>
<evidence type="ECO:0000256" key="3">
    <source>
        <dbReference type="ARBA" id="ARBA00023027"/>
    </source>
</evidence>
<feature type="binding site" evidence="4">
    <location>
        <position position="254"/>
    </location>
    <ligand>
        <name>NAD(+)</name>
        <dbReference type="ChEBI" id="CHEBI:57540"/>
    </ligand>
</feature>
<comment type="similarity">
    <text evidence="1">Belongs to the sirtuin family. Class I subfamily.</text>
</comment>
<organism evidence="7 9">
    <name type="scientific">Rhizophagus clarus</name>
    <dbReference type="NCBI Taxonomy" id="94130"/>
    <lineage>
        <taxon>Eukaryota</taxon>
        <taxon>Fungi</taxon>
        <taxon>Fungi incertae sedis</taxon>
        <taxon>Mucoromycota</taxon>
        <taxon>Glomeromycotina</taxon>
        <taxon>Glomeromycetes</taxon>
        <taxon>Glomerales</taxon>
        <taxon>Glomeraceae</taxon>
        <taxon>Rhizophagus</taxon>
    </lineage>
</organism>
<keyword evidence="3 4" id="KW-0520">NAD</keyword>
<dbReference type="SUPFAM" id="SSF52467">
    <property type="entry name" value="DHS-like NAD/FAD-binding domain"/>
    <property type="match status" value="1"/>
</dbReference>
<comment type="subcellular location">
    <subcellularLocation>
        <location evidence="4">Mitochondrion</location>
    </subcellularLocation>
</comment>
<dbReference type="Proteomes" id="UP000615446">
    <property type="component" value="Unassembled WGS sequence"/>
</dbReference>
<comment type="catalytic activity">
    <reaction evidence="4">
        <text>N(6)-succinyl-L-lysyl-[protein] + NAD(+) + H2O = 2''-O-succinyl-ADP-D-ribose + nicotinamide + L-lysyl-[protein]</text>
        <dbReference type="Rhea" id="RHEA:47668"/>
        <dbReference type="Rhea" id="RHEA-COMP:9752"/>
        <dbReference type="Rhea" id="RHEA-COMP:11877"/>
        <dbReference type="ChEBI" id="CHEBI:15377"/>
        <dbReference type="ChEBI" id="CHEBI:17154"/>
        <dbReference type="ChEBI" id="CHEBI:29969"/>
        <dbReference type="ChEBI" id="CHEBI:57540"/>
        <dbReference type="ChEBI" id="CHEBI:87830"/>
        <dbReference type="ChEBI" id="CHEBI:87832"/>
    </reaction>
</comment>